<dbReference type="PANTHER" id="PTHR10900">
    <property type="entry name" value="PERIOSTIN-RELATED"/>
    <property type="match status" value="1"/>
</dbReference>
<dbReference type="PROSITE" id="PS50213">
    <property type="entry name" value="FAS1"/>
    <property type="match status" value="2"/>
</dbReference>
<proteinExistence type="predicted"/>
<dbReference type="SMART" id="SM00554">
    <property type="entry name" value="FAS1"/>
    <property type="match status" value="2"/>
</dbReference>
<gene>
    <name evidence="3" type="ORF">G3574_07820</name>
</gene>
<organism evidence="3 4">
    <name type="scientific">Noviherbaspirillum galbum</name>
    <dbReference type="NCBI Taxonomy" id="2709383"/>
    <lineage>
        <taxon>Bacteria</taxon>
        <taxon>Pseudomonadati</taxon>
        <taxon>Pseudomonadota</taxon>
        <taxon>Betaproteobacteria</taxon>
        <taxon>Burkholderiales</taxon>
        <taxon>Oxalobacteraceae</taxon>
        <taxon>Noviherbaspirillum</taxon>
    </lineage>
</organism>
<dbReference type="InterPro" id="IPR036378">
    <property type="entry name" value="FAS1_dom_sf"/>
</dbReference>
<evidence type="ECO:0000313" key="4">
    <source>
        <dbReference type="Proteomes" id="UP000482155"/>
    </source>
</evidence>
<feature type="domain" description="FAS1" evidence="2">
    <location>
        <begin position="198"/>
        <end position="326"/>
    </location>
</feature>
<dbReference type="PANTHER" id="PTHR10900:SF77">
    <property type="entry name" value="FI19380P1"/>
    <property type="match status" value="1"/>
</dbReference>
<dbReference type="InterPro" id="IPR050904">
    <property type="entry name" value="Adhesion/Biosynth-related"/>
</dbReference>
<protein>
    <submittedName>
        <fullName evidence="3">Fasciclin domain-containing protein</fullName>
    </submittedName>
</protein>
<dbReference type="FunFam" id="2.30.180.10:FF:000032">
    <property type="entry name" value="Fasciclin domain-containing protein, putative"/>
    <property type="match status" value="1"/>
</dbReference>
<keyword evidence="1" id="KW-0732">Signal</keyword>
<comment type="caution">
    <text evidence="3">The sequence shown here is derived from an EMBL/GenBank/DDBJ whole genome shotgun (WGS) entry which is preliminary data.</text>
</comment>
<dbReference type="Proteomes" id="UP000482155">
    <property type="component" value="Unassembled WGS sequence"/>
</dbReference>
<dbReference type="SUPFAM" id="SSF82153">
    <property type="entry name" value="FAS1 domain"/>
    <property type="match status" value="2"/>
</dbReference>
<feature type="signal peptide" evidence="1">
    <location>
        <begin position="1"/>
        <end position="18"/>
    </location>
</feature>
<feature type="chain" id="PRO_5025427235" evidence="1">
    <location>
        <begin position="19"/>
        <end position="330"/>
    </location>
</feature>
<dbReference type="EMBL" id="JAAIVB010000025">
    <property type="protein sequence ID" value="NEX60980.1"/>
    <property type="molecule type" value="Genomic_DNA"/>
</dbReference>
<dbReference type="InterPro" id="IPR000782">
    <property type="entry name" value="FAS1_domain"/>
</dbReference>
<dbReference type="RefSeq" id="WP_163961744.1">
    <property type="nucleotide sequence ID" value="NZ_JAAIVB010000025.1"/>
</dbReference>
<dbReference type="PROSITE" id="PS51257">
    <property type="entry name" value="PROKAR_LIPOPROTEIN"/>
    <property type="match status" value="1"/>
</dbReference>
<reference evidence="3 4" key="1">
    <citation type="submission" date="2020-02" db="EMBL/GenBank/DDBJ databases">
        <authorList>
            <person name="Kim M.K."/>
        </authorList>
    </citation>
    <scope>NUCLEOTIDE SEQUENCE [LARGE SCALE GENOMIC DNA]</scope>
    <source>
        <strain evidence="3 4">17J57-3</strain>
    </source>
</reference>
<keyword evidence="4" id="KW-1185">Reference proteome</keyword>
<dbReference type="Pfam" id="PF02469">
    <property type="entry name" value="Fasciclin"/>
    <property type="match status" value="2"/>
</dbReference>
<evidence type="ECO:0000313" key="3">
    <source>
        <dbReference type="EMBL" id="NEX60980.1"/>
    </source>
</evidence>
<sequence>MRTFAQCFIALLASILLASCGGGDSSIPDAAATTPQQTTGTSGTQTAGNIVVVAQQQGFNALLAAATKANLGSALTDAKSSLTVFAPTDAAFNQLAGALGFANAEAMVNALPADTLQSLLLYHVLPAAKAASVLVAEGSRQETLYRNAGRATSLALDTSQGVRITDAALTTANVVAANVAASNGVIHAVDKVLVPPGLLNIVQMAQVNPDLSSLVAAVKSANLQGALSGAGPLTVFAPTNAAFAKAPSGLDAVKLGTVLKYHVLASAVRKADIPFGTPVPTLAQQNIVFSNGTAVTIRDTTGTASTILAADVEASNGIIHVIDKVLIPAL</sequence>
<evidence type="ECO:0000256" key="1">
    <source>
        <dbReference type="SAM" id="SignalP"/>
    </source>
</evidence>
<evidence type="ECO:0000259" key="2">
    <source>
        <dbReference type="PROSITE" id="PS50213"/>
    </source>
</evidence>
<name>A0A6B3SJS9_9BURK</name>
<dbReference type="Gene3D" id="2.30.180.10">
    <property type="entry name" value="FAS1 domain"/>
    <property type="match status" value="2"/>
</dbReference>
<dbReference type="AlphaFoldDB" id="A0A6B3SJS9"/>
<feature type="domain" description="FAS1" evidence="2">
    <location>
        <begin position="46"/>
        <end position="193"/>
    </location>
</feature>
<dbReference type="GO" id="GO:0005615">
    <property type="term" value="C:extracellular space"/>
    <property type="evidence" value="ECO:0007669"/>
    <property type="project" value="TreeGrafter"/>
</dbReference>
<accession>A0A6B3SJS9</accession>